<organism evidence="2 3">
    <name type="scientific">Phytophthora aleatoria</name>
    <dbReference type="NCBI Taxonomy" id="2496075"/>
    <lineage>
        <taxon>Eukaryota</taxon>
        <taxon>Sar</taxon>
        <taxon>Stramenopiles</taxon>
        <taxon>Oomycota</taxon>
        <taxon>Peronosporomycetes</taxon>
        <taxon>Peronosporales</taxon>
        <taxon>Peronosporaceae</taxon>
        <taxon>Phytophthora</taxon>
    </lineage>
</organism>
<evidence type="ECO:0000313" key="2">
    <source>
        <dbReference type="EMBL" id="KAG6968866.1"/>
    </source>
</evidence>
<name>A0A8J5IPK0_9STRA</name>
<dbReference type="Proteomes" id="UP000709295">
    <property type="component" value="Unassembled WGS sequence"/>
</dbReference>
<feature type="transmembrane region" description="Helical" evidence="1">
    <location>
        <begin position="12"/>
        <end position="30"/>
    </location>
</feature>
<protein>
    <submittedName>
        <fullName evidence="2">Uncharacterized protein</fullName>
    </submittedName>
</protein>
<proteinExistence type="predicted"/>
<accession>A0A8J5IPK0</accession>
<gene>
    <name evidence="2" type="ORF">JG688_00005600</name>
</gene>
<sequence length="74" mass="8484">MIRSVCHSTRIVIFSIMLAAELGANLWLLLDNWNVINDAFELLPIPAPFRWKLLGHFVENFAACVSWELIATRD</sequence>
<keyword evidence="1" id="KW-1133">Transmembrane helix</keyword>
<comment type="caution">
    <text evidence="2">The sequence shown here is derived from an EMBL/GenBank/DDBJ whole genome shotgun (WGS) entry which is preliminary data.</text>
</comment>
<evidence type="ECO:0000256" key="1">
    <source>
        <dbReference type="SAM" id="Phobius"/>
    </source>
</evidence>
<evidence type="ECO:0000313" key="3">
    <source>
        <dbReference type="Proteomes" id="UP000709295"/>
    </source>
</evidence>
<dbReference type="EMBL" id="JAENGY010000226">
    <property type="protein sequence ID" value="KAG6968866.1"/>
    <property type="molecule type" value="Genomic_DNA"/>
</dbReference>
<reference evidence="2" key="1">
    <citation type="submission" date="2021-01" db="EMBL/GenBank/DDBJ databases">
        <title>Phytophthora aleatoria, a newly-described species from Pinus radiata is distinct from Phytophthora cactorum isolates based on comparative genomics.</title>
        <authorList>
            <person name="Mcdougal R."/>
            <person name="Panda P."/>
            <person name="Williams N."/>
            <person name="Studholme D.J."/>
        </authorList>
    </citation>
    <scope>NUCLEOTIDE SEQUENCE</scope>
    <source>
        <strain evidence="2">NZFS 4037</strain>
    </source>
</reference>
<keyword evidence="3" id="KW-1185">Reference proteome</keyword>
<keyword evidence="1" id="KW-0812">Transmembrane</keyword>
<dbReference type="AlphaFoldDB" id="A0A8J5IPK0"/>
<keyword evidence="1" id="KW-0472">Membrane</keyword>